<dbReference type="Proteomes" id="UP000824074">
    <property type="component" value="Unassembled WGS sequence"/>
</dbReference>
<organism evidence="2 3">
    <name type="scientific">Candidatus Aphodocola excrementigallinarum</name>
    <dbReference type="NCBI Taxonomy" id="2840670"/>
    <lineage>
        <taxon>Bacteria</taxon>
        <taxon>Bacillati</taxon>
        <taxon>Bacillota</taxon>
        <taxon>Bacilli</taxon>
        <taxon>Candidatus Aphodocola</taxon>
    </lineage>
</organism>
<dbReference type="AlphaFoldDB" id="A0A9D1IPL3"/>
<dbReference type="EMBL" id="DVMT01000056">
    <property type="protein sequence ID" value="HIU40755.1"/>
    <property type="molecule type" value="Genomic_DNA"/>
</dbReference>
<reference evidence="2" key="2">
    <citation type="journal article" date="2021" name="PeerJ">
        <title>Extensive microbial diversity within the chicken gut microbiome revealed by metagenomics and culture.</title>
        <authorList>
            <person name="Gilroy R."/>
            <person name="Ravi A."/>
            <person name="Getino M."/>
            <person name="Pursley I."/>
            <person name="Horton D.L."/>
            <person name="Alikhan N.F."/>
            <person name="Baker D."/>
            <person name="Gharbi K."/>
            <person name="Hall N."/>
            <person name="Watson M."/>
            <person name="Adriaenssens E.M."/>
            <person name="Foster-Nyarko E."/>
            <person name="Jarju S."/>
            <person name="Secka A."/>
            <person name="Antonio M."/>
            <person name="Oren A."/>
            <person name="Chaudhuri R.R."/>
            <person name="La Ragione R."/>
            <person name="Hildebrand F."/>
            <person name="Pallen M.J."/>
        </authorList>
    </citation>
    <scope>NUCLEOTIDE SEQUENCE</scope>
    <source>
        <strain evidence="2">CHK193-30670</strain>
    </source>
</reference>
<feature type="compositionally biased region" description="Basic and acidic residues" evidence="1">
    <location>
        <begin position="17"/>
        <end position="27"/>
    </location>
</feature>
<feature type="region of interest" description="Disordered" evidence="1">
    <location>
        <begin position="1"/>
        <end position="27"/>
    </location>
</feature>
<name>A0A9D1IPL3_9FIRM</name>
<reference evidence="2" key="1">
    <citation type="submission" date="2020-10" db="EMBL/GenBank/DDBJ databases">
        <authorList>
            <person name="Gilroy R."/>
        </authorList>
    </citation>
    <scope>NUCLEOTIDE SEQUENCE</scope>
    <source>
        <strain evidence="2">CHK193-30670</strain>
    </source>
</reference>
<gene>
    <name evidence="2" type="ORF">IAB68_05595</name>
</gene>
<evidence type="ECO:0000313" key="2">
    <source>
        <dbReference type="EMBL" id="HIU40755.1"/>
    </source>
</evidence>
<comment type="caution">
    <text evidence="2">The sequence shown here is derived from an EMBL/GenBank/DDBJ whole genome shotgun (WGS) entry which is preliminary data.</text>
</comment>
<accession>A0A9D1IPL3</accession>
<evidence type="ECO:0000313" key="3">
    <source>
        <dbReference type="Proteomes" id="UP000824074"/>
    </source>
</evidence>
<protein>
    <submittedName>
        <fullName evidence="2">Uncharacterized protein</fullName>
    </submittedName>
</protein>
<proteinExistence type="predicted"/>
<evidence type="ECO:0000256" key="1">
    <source>
        <dbReference type="SAM" id="MobiDB-lite"/>
    </source>
</evidence>
<sequence length="76" mass="8846">MTDDFIPLESEGILLNPKDDSSNKDKDEKLIKEIGEYTLKKMTDDLIPLKSESILLNYKDDSSFEPINIRMKIKRK</sequence>